<proteinExistence type="predicted"/>
<evidence type="ECO:0000256" key="1">
    <source>
        <dbReference type="SAM" id="MobiDB-lite"/>
    </source>
</evidence>
<dbReference type="Proteomes" id="UP000436088">
    <property type="component" value="Unassembled WGS sequence"/>
</dbReference>
<organism evidence="2 3">
    <name type="scientific">Hibiscus syriacus</name>
    <name type="common">Rose of Sharon</name>
    <dbReference type="NCBI Taxonomy" id="106335"/>
    <lineage>
        <taxon>Eukaryota</taxon>
        <taxon>Viridiplantae</taxon>
        <taxon>Streptophyta</taxon>
        <taxon>Embryophyta</taxon>
        <taxon>Tracheophyta</taxon>
        <taxon>Spermatophyta</taxon>
        <taxon>Magnoliopsida</taxon>
        <taxon>eudicotyledons</taxon>
        <taxon>Gunneridae</taxon>
        <taxon>Pentapetalae</taxon>
        <taxon>rosids</taxon>
        <taxon>malvids</taxon>
        <taxon>Malvales</taxon>
        <taxon>Malvaceae</taxon>
        <taxon>Malvoideae</taxon>
        <taxon>Hibiscus</taxon>
    </lineage>
</organism>
<dbReference type="EMBL" id="VEPZ02001741">
    <property type="protein sequence ID" value="KAE8658868.1"/>
    <property type="molecule type" value="Genomic_DNA"/>
</dbReference>
<dbReference type="AlphaFoldDB" id="A0A6A2WIW7"/>
<comment type="caution">
    <text evidence="2">The sequence shown here is derived from an EMBL/GenBank/DDBJ whole genome shotgun (WGS) entry which is preliminary data.</text>
</comment>
<keyword evidence="3" id="KW-1185">Reference proteome</keyword>
<feature type="compositionally biased region" description="Acidic residues" evidence="1">
    <location>
        <begin position="216"/>
        <end position="226"/>
    </location>
</feature>
<feature type="region of interest" description="Disordered" evidence="1">
    <location>
        <begin position="181"/>
        <end position="271"/>
    </location>
</feature>
<evidence type="ECO:0000313" key="2">
    <source>
        <dbReference type="EMBL" id="KAE8658868.1"/>
    </source>
</evidence>
<evidence type="ECO:0000313" key="3">
    <source>
        <dbReference type="Proteomes" id="UP000436088"/>
    </source>
</evidence>
<protein>
    <submittedName>
        <fullName evidence="2">Uncharacterized protein</fullName>
    </submittedName>
</protein>
<gene>
    <name evidence="2" type="ORF">F3Y22_tig00116968pilonHSYRG00106</name>
</gene>
<accession>A0A6A2WIW7</accession>
<name>A0A6A2WIW7_HIBSY</name>
<feature type="compositionally biased region" description="Basic and acidic residues" evidence="1">
    <location>
        <begin position="238"/>
        <end position="249"/>
    </location>
</feature>
<feature type="compositionally biased region" description="Basic and acidic residues" evidence="1">
    <location>
        <begin position="186"/>
        <end position="199"/>
    </location>
</feature>
<sequence length="271" mass="30704">MARKIWDRCFRNSPPDTFFSQDIKTWLLDNLNVSKRSQKFVTGFAATIVTITEEVLLTHKKSAHISNHSFFVAWKTPTDGRIKLNTECTSWDNPGLCSSVAAELQAIRLDIRSFKDRKWNLSFNHTYWEGNFCSDVFSGCSLDEELVFHDQPLVEVIPTLQSNPLTTVESIKEFGVKKNNTSKVKPKVEGSGKRFRDEGKSEDEECCSSSGKENPLNDEPDGESGEDVCSLGTSASVKDAKPRVRVEKTRGHRLKMPEVLQNYPRESSHQR</sequence>
<reference evidence="2" key="1">
    <citation type="submission" date="2019-09" db="EMBL/GenBank/DDBJ databases">
        <title>Draft genome information of white flower Hibiscus syriacus.</title>
        <authorList>
            <person name="Kim Y.-M."/>
        </authorList>
    </citation>
    <scope>NUCLEOTIDE SEQUENCE [LARGE SCALE GENOMIC DNA]</scope>
    <source>
        <strain evidence="2">YM2019G1</strain>
    </source>
</reference>